<feature type="non-terminal residue" evidence="2">
    <location>
        <position position="1"/>
    </location>
</feature>
<keyword evidence="3" id="KW-1185">Reference proteome</keyword>
<organism evidence="2 3">
    <name type="scientific">Aphis glycines</name>
    <name type="common">Soybean aphid</name>
    <dbReference type="NCBI Taxonomy" id="307491"/>
    <lineage>
        <taxon>Eukaryota</taxon>
        <taxon>Metazoa</taxon>
        <taxon>Ecdysozoa</taxon>
        <taxon>Arthropoda</taxon>
        <taxon>Hexapoda</taxon>
        <taxon>Insecta</taxon>
        <taxon>Pterygota</taxon>
        <taxon>Neoptera</taxon>
        <taxon>Paraneoptera</taxon>
        <taxon>Hemiptera</taxon>
        <taxon>Sternorrhyncha</taxon>
        <taxon>Aphidomorpha</taxon>
        <taxon>Aphidoidea</taxon>
        <taxon>Aphididae</taxon>
        <taxon>Aphidini</taxon>
        <taxon>Aphis</taxon>
        <taxon>Aphis</taxon>
    </lineage>
</organism>
<protein>
    <recommendedName>
        <fullName evidence="4">Ubiquitin-like protease family profile domain-containing protein</fullName>
    </recommendedName>
</protein>
<dbReference type="EMBL" id="VYZN01000064">
    <property type="protein sequence ID" value="KAE9525127.1"/>
    <property type="molecule type" value="Genomic_DNA"/>
</dbReference>
<dbReference type="OrthoDB" id="6630791at2759"/>
<dbReference type="Proteomes" id="UP000475862">
    <property type="component" value="Unassembled WGS sequence"/>
</dbReference>
<evidence type="ECO:0000256" key="1">
    <source>
        <dbReference type="SAM" id="MobiDB-lite"/>
    </source>
</evidence>
<dbReference type="SUPFAM" id="SSF54001">
    <property type="entry name" value="Cysteine proteinases"/>
    <property type="match status" value="1"/>
</dbReference>
<sequence>APTVGLTKMDFENVDYDFKYLLSETSYVEDDCVNVFNNILHRYTSSQPCPMDFLNSVCDISPVNRNQTHIQLFYYGENYSGIGHWVCLFYNGNLLRVYDSLKGKSMPPLQQAFVDALFPHRPTISFPEVQAQSNSYDCGVFAIAYATSLALNQNPVFENFISAEMRPHLLRILQSKELMRFPSIPRKPRGNPGRDIFAAKNQKENQIIKVEPKMVTRNKQEIKLKEMERNELQTQKDRFEKHSKLSQEKSTTAHHVAQFKSEYQQSRNTQAHRNSQLEYGYREAAKSQNTLAYIEILKFLILTSDDTCIKNKHSRYKNIIINTIRIKK</sequence>
<proteinExistence type="predicted"/>
<name>A0A6G0T5F4_APHGL</name>
<evidence type="ECO:0000313" key="3">
    <source>
        <dbReference type="Proteomes" id="UP000475862"/>
    </source>
</evidence>
<feature type="compositionally biased region" description="Basic and acidic residues" evidence="1">
    <location>
        <begin position="224"/>
        <end position="247"/>
    </location>
</feature>
<dbReference type="InterPro" id="IPR038765">
    <property type="entry name" value="Papain-like_cys_pep_sf"/>
</dbReference>
<dbReference type="PANTHER" id="PTHR34718">
    <property type="entry name" value="PHD-TYPE DOMAIN-CONTAINING PROTEIN"/>
    <property type="match status" value="1"/>
</dbReference>
<evidence type="ECO:0000313" key="2">
    <source>
        <dbReference type="EMBL" id="KAE9525127.1"/>
    </source>
</evidence>
<dbReference type="PANTHER" id="PTHR34718:SF2">
    <property type="entry name" value="PHD-TYPE DOMAIN-CONTAINING PROTEIN"/>
    <property type="match status" value="1"/>
</dbReference>
<evidence type="ECO:0008006" key="4">
    <source>
        <dbReference type="Google" id="ProtNLM"/>
    </source>
</evidence>
<reference evidence="2 3" key="1">
    <citation type="submission" date="2019-08" db="EMBL/GenBank/DDBJ databases">
        <title>The genome of the soybean aphid Biotype 1, its phylome, world population structure and adaptation to the North American continent.</title>
        <authorList>
            <person name="Giordano R."/>
            <person name="Donthu R.K."/>
            <person name="Hernandez A.G."/>
            <person name="Wright C.L."/>
            <person name="Zimin A.V."/>
        </authorList>
    </citation>
    <scope>NUCLEOTIDE SEQUENCE [LARGE SCALE GENOMIC DNA]</scope>
    <source>
        <tissue evidence="2">Whole aphids</tissue>
    </source>
</reference>
<feature type="region of interest" description="Disordered" evidence="1">
    <location>
        <begin position="224"/>
        <end position="254"/>
    </location>
</feature>
<comment type="caution">
    <text evidence="2">The sequence shown here is derived from an EMBL/GenBank/DDBJ whole genome shotgun (WGS) entry which is preliminary data.</text>
</comment>
<gene>
    <name evidence="2" type="ORF">AGLY_014541</name>
</gene>
<dbReference type="AlphaFoldDB" id="A0A6G0T5F4"/>
<accession>A0A6G0T5F4</accession>
<dbReference type="Gene3D" id="3.40.395.10">
    <property type="entry name" value="Adenoviral Proteinase, Chain A"/>
    <property type="match status" value="1"/>
</dbReference>